<dbReference type="Proteomes" id="UP001218218">
    <property type="component" value="Unassembled WGS sequence"/>
</dbReference>
<dbReference type="AlphaFoldDB" id="A0AAD6YWE5"/>
<organism evidence="1 2">
    <name type="scientific">Mycena albidolilacea</name>
    <dbReference type="NCBI Taxonomy" id="1033008"/>
    <lineage>
        <taxon>Eukaryota</taxon>
        <taxon>Fungi</taxon>
        <taxon>Dikarya</taxon>
        <taxon>Basidiomycota</taxon>
        <taxon>Agaricomycotina</taxon>
        <taxon>Agaricomycetes</taxon>
        <taxon>Agaricomycetidae</taxon>
        <taxon>Agaricales</taxon>
        <taxon>Marasmiineae</taxon>
        <taxon>Mycenaceae</taxon>
        <taxon>Mycena</taxon>
    </lineage>
</organism>
<keyword evidence="2" id="KW-1185">Reference proteome</keyword>
<gene>
    <name evidence="1" type="ORF">DFH08DRAFT_667805</name>
</gene>
<protein>
    <submittedName>
        <fullName evidence="1">Uncharacterized protein</fullName>
    </submittedName>
</protein>
<dbReference type="EMBL" id="JARIHO010000157">
    <property type="protein sequence ID" value="KAJ7300649.1"/>
    <property type="molecule type" value="Genomic_DNA"/>
</dbReference>
<comment type="caution">
    <text evidence="1">The sequence shown here is derived from an EMBL/GenBank/DDBJ whole genome shotgun (WGS) entry which is preliminary data.</text>
</comment>
<name>A0AAD6YWE5_9AGAR</name>
<evidence type="ECO:0000313" key="1">
    <source>
        <dbReference type="EMBL" id="KAJ7300649.1"/>
    </source>
</evidence>
<evidence type="ECO:0000313" key="2">
    <source>
        <dbReference type="Proteomes" id="UP001218218"/>
    </source>
</evidence>
<proteinExistence type="predicted"/>
<feature type="non-terminal residue" evidence="1">
    <location>
        <position position="64"/>
    </location>
</feature>
<sequence length="64" mass="7211">MPAAVLLVQLFPASPSKPRTVISIDFLELYRTLFERSCDTITAIAAALHTVYDRRGFHVYSQNV</sequence>
<accession>A0AAD6YWE5</accession>
<reference evidence="1" key="1">
    <citation type="submission" date="2023-03" db="EMBL/GenBank/DDBJ databases">
        <title>Massive genome expansion in bonnet fungi (Mycena s.s.) driven by repeated elements and novel gene families across ecological guilds.</title>
        <authorList>
            <consortium name="Lawrence Berkeley National Laboratory"/>
            <person name="Harder C.B."/>
            <person name="Miyauchi S."/>
            <person name="Viragh M."/>
            <person name="Kuo A."/>
            <person name="Thoen E."/>
            <person name="Andreopoulos B."/>
            <person name="Lu D."/>
            <person name="Skrede I."/>
            <person name="Drula E."/>
            <person name="Henrissat B."/>
            <person name="Morin E."/>
            <person name="Kohler A."/>
            <person name="Barry K."/>
            <person name="LaButti K."/>
            <person name="Morin E."/>
            <person name="Salamov A."/>
            <person name="Lipzen A."/>
            <person name="Mereny Z."/>
            <person name="Hegedus B."/>
            <person name="Baldrian P."/>
            <person name="Stursova M."/>
            <person name="Weitz H."/>
            <person name="Taylor A."/>
            <person name="Grigoriev I.V."/>
            <person name="Nagy L.G."/>
            <person name="Martin F."/>
            <person name="Kauserud H."/>
        </authorList>
    </citation>
    <scope>NUCLEOTIDE SEQUENCE</scope>
    <source>
        <strain evidence="1">CBHHK002</strain>
    </source>
</reference>